<organism evidence="1 2">
    <name type="scientific">Colletotrichum destructivum</name>
    <dbReference type="NCBI Taxonomy" id="34406"/>
    <lineage>
        <taxon>Eukaryota</taxon>
        <taxon>Fungi</taxon>
        <taxon>Dikarya</taxon>
        <taxon>Ascomycota</taxon>
        <taxon>Pezizomycotina</taxon>
        <taxon>Sordariomycetes</taxon>
        <taxon>Hypocreomycetidae</taxon>
        <taxon>Glomerellales</taxon>
        <taxon>Glomerellaceae</taxon>
        <taxon>Colletotrichum</taxon>
        <taxon>Colletotrichum destructivum species complex</taxon>
    </lineage>
</organism>
<dbReference type="EMBL" id="CP137313">
    <property type="protein sequence ID" value="WQF89161.1"/>
    <property type="molecule type" value="Genomic_DNA"/>
</dbReference>
<dbReference type="PANTHER" id="PTHR40780:SF2">
    <property type="entry name" value="DUF3669 DOMAIN-CONTAINING PROTEIN"/>
    <property type="match status" value="1"/>
</dbReference>
<evidence type="ECO:0000313" key="1">
    <source>
        <dbReference type="EMBL" id="WQF89161.1"/>
    </source>
</evidence>
<accession>A0AAX4J140</accession>
<dbReference type="AlphaFoldDB" id="A0AAX4J140"/>
<dbReference type="PANTHER" id="PTHR40780">
    <property type="entry name" value="DUF3669 DOMAIN-CONTAINING PROTEIN"/>
    <property type="match status" value="1"/>
</dbReference>
<dbReference type="KEGG" id="cdet:87950675"/>
<name>A0AAX4J140_9PEZI</name>
<reference evidence="2" key="1">
    <citation type="journal article" date="2023" name="bioRxiv">
        <title>Complete genome of the Medicago anthracnose fungus, Colletotrichum destructivum, reveals a mini-chromosome-like region within a core chromosome.</title>
        <authorList>
            <person name="Lapalu N."/>
            <person name="Simon A."/>
            <person name="Lu A."/>
            <person name="Plaumann P.-L."/>
            <person name="Amselem J."/>
            <person name="Pigne S."/>
            <person name="Auger A."/>
            <person name="Koch C."/>
            <person name="Dallery J.-F."/>
            <person name="O'Connell R.J."/>
        </authorList>
    </citation>
    <scope>NUCLEOTIDE SEQUENCE [LARGE SCALE GENOMIC DNA]</scope>
    <source>
        <strain evidence="2">CBS 520.97</strain>
    </source>
</reference>
<proteinExistence type="predicted"/>
<sequence>MQKEFEDGSSRLPKPSDRRRFSIGTMAFSRAVSLEQAMVANLALEDRLEEDTEGEPVESCLKRMLSTRTAVSTSSSFAQRQQAAVGANEQFREIGTGSIGKVFEHPGTTFAYKLPVTDQKDKLWNNYVVHKRIEASFQSLPFFDGQVEIPRCFWYATPDTQTFWDLNLDFFPKTREFPRKPRHALCMERIFPLPRPVRHALIEKYCPPQAREKMKSDVANKDCLVRPYLGRVKFGQGGLFFSLRNFKLHADQVQELGVVAADLYTGMAHALAVLHWDTKIDANDI</sequence>
<gene>
    <name evidence="1" type="ORF">CDEST_14175</name>
</gene>
<keyword evidence="2" id="KW-1185">Reference proteome</keyword>
<protein>
    <recommendedName>
        <fullName evidence="3">DUF3669 domain-containing protein</fullName>
    </recommendedName>
</protein>
<evidence type="ECO:0008006" key="3">
    <source>
        <dbReference type="Google" id="ProtNLM"/>
    </source>
</evidence>
<dbReference type="RefSeq" id="XP_062786382.1">
    <property type="nucleotide sequence ID" value="XM_062930331.1"/>
</dbReference>
<dbReference type="GeneID" id="87950675"/>
<dbReference type="Proteomes" id="UP001322277">
    <property type="component" value="Chromosome 9"/>
</dbReference>
<evidence type="ECO:0000313" key="2">
    <source>
        <dbReference type="Proteomes" id="UP001322277"/>
    </source>
</evidence>